<dbReference type="Pfam" id="PF07453">
    <property type="entry name" value="NUMOD1"/>
    <property type="match status" value="1"/>
</dbReference>
<accession>A0A3G4ZXW8</accession>
<dbReference type="Gene3D" id="3.90.75.20">
    <property type="match status" value="2"/>
</dbReference>
<dbReference type="SMART" id="SM00507">
    <property type="entry name" value="HNHc"/>
    <property type="match status" value="2"/>
</dbReference>
<keyword evidence="2" id="KW-0540">Nuclease</keyword>
<keyword evidence="2" id="KW-0255">Endonuclease</keyword>
<feature type="domain" description="HNH nuclease" evidence="1">
    <location>
        <begin position="50"/>
        <end position="100"/>
    </location>
</feature>
<evidence type="ECO:0000259" key="1">
    <source>
        <dbReference type="SMART" id="SM00507"/>
    </source>
</evidence>
<proteinExistence type="predicted"/>
<organism evidence="2">
    <name type="scientific">Edafosvirus sp</name>
    <dbReference type="NCBI Taxonomy" id="2487765"/>
    <lineage>
        <taxon>Viruses</taxon>
        <taxon>Varidnaviria</taxon>
        <taxon>Bamfordvirae</taxon>
        <taxon>Nucleocytoviricota</taxon>
        <taxon>Megaviricetes</taxon>
        <taxon>Imitervirales</taxon>
        <taxon>Mimiviridae</taxon>
        <taxon>Klosneuvirinae</taxon>
    </lineage>
</organism>
<dbReference type="InterPro" id="IPR044925">
    <property type="entry name" value="His-Me_finger_sf"/>
</dbReference>
<keyword evidence="2" id="KW-0378">Hydrolase</keyword>
<dbReference type="InterPro" id="IPR010896">
    <property type="entry name" value="NUMOD1"/>
</dbReference>
<dbReference type="GO" id="GO:0004519">
    <property type="term" value="F:endonuclease activity"/>
    <property type="evidence" value="ECO:0007669"/>
    <property type="project" value="UniProtKB-KW"/>
</dbReference>
<dbReference type="SMART" id="SM00497">
    <property type="entry name" value="IENR1"/>
    <property type="match status" value="2"/>
</dbReference>
<sequence length="346" mass="40632">MEEIWKTIEEINTHEISNLSNVRHKILKNNLTKQLDGKGYHKISILNPTTKKLIKRRIHRLVALAFIPNPNNYKMVDHIDRNKTNNVLKNLRWVNVKQNANNRTNKFDPRVIQKDLNNNTIKIWDSCKKINEELGYFGSPISACCNGDKLTYKDCRWQWFTKRDKQTRIKITDLTNYKTIGKIDNYDFSNYKICQEPEIKITDKFNYLMAFKRTTDKDYVSIALMDKNSEKSIKFQLHHLIYAINNDNKMPKIGVIDHIDRNITNNKIENLELVTHKINTTRALGKKVKQIDRNTNKVIKIFDCMEDAYKVVKISKNPFDSRGAGNIGKACRKEITAAYGYRWEFA</sequence>
<reference evidence="2" key="1">
    <citation type="submission" date="2018-10" db="EMBL/GenBank/DDBJ databases">
        <title>Hidden diversity of soil giant viruses.</title>
        <authorList>
            <person name="Schulz F."/>
            <person name="Alteio L."/>
            <person name="Goudeau D."/>
            <person name="Ryan E.M."/>
            <person name="Malmstrom R.R."/>
            <person name="Blanchard J."/>
            <person name="Woyke T."/>
        </authorList>
    </citation>
    <scope>NUCLEOTIDE SEQUENCE</scope>
    <source>
        <strain evidence="2">EDV1</strain>
    </source>
</reference>
<gene>
    <name evidence="2" type="ORF">Edafosvirus39_4</name>
</gene>
<dbReference type="InterPro" id="IPR003615">
    <property type="entry name" value="HNH_nuc"/>
</dbReference>
<name>A0A3G4ZXW8_9VIRU</name>
<dbReference type="InterPro" id="IPR003647">
    <property type="entry name" value="Intron_nuc_1_rpt"/>
</dbReference>
<dbReference type="SUPFAM" id="SSF54060">
    <property type="entry name" value="His-Me finger endonucleases"/>
    <property type="match status" value="2"/>
</dbReference>
<protein>
    <submittedName>
        <fullName evidence="2">HNH endonuclease</fullName>
    </submittedName>
</protein>
<evidence type="ECO:0000313" key="2">
    <source>
        <dbReference type="EMBL" id="AYV78851.1"/>
    </source>
</evidence>
<feature type="domain" description="HNH nuclease" evidence="1">
    <location>
        <begin position="229"/>
        <end position="280"/>
    </location>
</feature>
<dbReference type="EMBL" id="MK072104">
    <property type="protein sequence ID" value="AYV78851.1"/>
    <property type="molecule type" value="Genomic_DNA"/>
</dbReference>
<dbReference type="Pfam" id="PF13392">
    <property type="entry name" value="HNH_3"/>
    <property type="match status" value="2"/>
</dbReference>